<name>A0AAW2FTN0_9HYME</name>
<sequence>MYALWDQNVIKVSRKPDKSDRDAVNRSRNCSCETVPSYLCAHISQFIHIRGRCLRNARLISKANSIGSTIRTASDSAVATVLQEDHPKHLASTTFRHVVSCKGYLKRASPGDLAPGRRDPRCIPPERAIARSFVLSFFPFRPNFYR</sequence>
<protein>
    <recommendedName>
        <fullName evidence="3">SWIM-type domain-containing protein</fullName>
    </recommendedName>
</protein>
<evidence type="ECO:0000313" key="1">
    <source>
        <dbReference type="EMBL" id="KAL0119334.1"/>
    </source>
</evidence>
<accession>A0AAW2FTN0</accession>
<organism evidence="1 2">
    <name type="scientific">Cardiocondyla obscurior</name>
    <dbReference type="NCBI Taxonomy" id="286306"/>
    <lineage>
        <taxon>Eukaryota</taxon>
        <taxon>Metazoa</taxon>
        <taxon>Ecdysozoa</taxon>
        <taxon>Arthropoda</taxon>
        <taxon>Hexapoda</taxon>
        <taxon>Insecta</taxon>
        <taxon>Pterygota</taxon>
        <taxon>Neoptera</taxon>
        <taxon>Endopterygota</taxon>
        <taxon>Hymenoptera</taxon>
        <taxon>Apocrita</taxon>
        <taxon>Aculeata</taxon>
        <taxon>Formicoidea</taxon>
        <taxon>Formicidae</taxon>
        <taxon>Myrmicinae</taxon>
        <taxon>Cardiocondyla</taxon>
    </lineage>
</organism>
<evidence type="ECO:0008006" key="3">
    <source>
        <dbReference type="Google" id="ProtNLM"/>
    </source>
</evidence>
<dbReference type="EMBL" id="JADYXP020000008">
    <property type="protein sequence ID" value="KAL0119334.1"/>
    <property type="molecule type" value="Genomic_DNA"/>
</dbReference>
<keyword evidence="2" id="KW-1185">Reference proteome</keyword>
<dbReference type="Proteomes" id="UP001430953">
    <property type="component" value="Unassembled WGS sequence"/>
</dbReference>
<dbReference type="AlphaFoldDB" id="A0AAW2FTN0"/>
<reference evidence="1 2" key="1">
    <citation type="submission" date="2023-03" db="EMBL/GenBank/DDBJ databases">
        <title>High recombination rates correlate with genetic variation in Cardiocondyla obscurior ants.</title>
        <authorList>
            <person name="Errbii M."/>
        </authorList>
    </citation>
    <scope>NUCLEOTIDE SEQUENCE [LARGE SCALE GENOMIC DNA]</scope>
    <source>
        <strain evidence="1">Alpha-2009</strain>
        <tissue evidence="1">Whole body</tissue>
    </source>
</reference>
<proteinExistence type="predicted"/>
<gene>
    <name evidence="1" type="ORF">PUN28_009717</name>
</gene>
<evidence type="ECO:0000313" key="2">
    <source>
        <dbReference type="Proteomes" id="UP001430953"/>
    </source>
</evidence>
<comment type="caution">
    <text evidence="1">The sequence shown here is derived from an EMBL/GenBank/DDBJ whole genome shotgun (WGS) entry which is preliminary data.</text>
</comment>